<reference evidence="3 4" key="1">
    <citation type="submission" date="2016-01" db="EMBL/GenBank/DDBJ databases">
        <title>Amycolatopsis coloradensis genome sequencing and assembly.</title>
        <authorList>
            <person name="Mayilraj S."/>
        </authorList>
    </citation>
    <scope>NUCLEOTIDE SEQUENCE [LARGE SCALE GENOMIC DNA]</scope>
    <source>
        <strain evidence="3 4">DSM 44225</strain>
    </source>
</reference>
<name>A0A1R0KIA5_9PSEU</name>
<gene>
    <name evidence="3" type="ORF">BS329_34240</name>
</gene>
<keyword evidence="2" id="KW-1133">Transmembrane helix</keyword>
<evidence type="ECO:0000256" key="2">
    <source>
        <dbReference type="SAM" id="Phobius"/>
    </source>
</evidence>
<dbReference type="Proteomes" id="UP000187486">
    <property type="component" value="Unassembled WGS sequence"/>
</dbReference>
<protein>
    <submittedName>
        <fullName evidence="3">Uncharacterized protein</fullName>
    </submittedName>
</protein>
<comment type="caution">
    <text evidence="3">The sequence shown here is derived from an EMBL/GenBank/DDBJ whole genome shotgun (WGS) entry which is preliminary data.</text>
</comment>
<dbReference type="AlphaFoldDB" id="A0A1R0KIA5"/>
<evidence type="ECO:0000256" key="1">
    <source>
        <dbReference type="SAM" id="MobiDB-lite"/>
    </source>
</evidence>
<feature type="transmembrane region" description="Helical" evidence="2">
    <location>
        <begin position="100"/>
        <end position="120"/>
    </location>
</feature>
<keyword evidence="2" id="KW-0472">Membrane</keyword>
<dbReference type="RefSeq" id="WP_076166530.1">
    <property type="nucleotide sequence ID" value="NZ_JBEZVB010000007.1"/>
</dbReference>
<sequence length="408" mass="43219">MDDHDPRLAEVARRFGRHALTDPVALRSALEQSGNAFSPAEIDSLVAAMRGSGTQEAPLPHDPDPTGPPLNPTLAENRLTWDGPPNRPTRQLPPRGRAKWFIGGAVLLVAAIATGVVFFVQGKEGPAAPPPDRYALDQVAGRYRALGARLLDGAVRCAQQPAKPGETERVGCDAGLYALTLVTYDVPGRLTESRKLADTAGAVRSASTGGAGAAFAMRELASGESTIYWDVDSPRAVSATLTAAKTGLPALAEFYDARKFGVLNRPEVPGAAFSSGTLWELAQAHVLNERSADCKAVPATTGTAETVKCPLADGAMLVFSTASDHDALIKLRTENSSNGGVVPGTVDVRTWNRHGGPAVGQFIRFVTADDRSPTLYFDDDAKLVYGYYFGAPGSSPEALLERWQRGSR</sequence>
<dbReference type="STRING" id="76021.BS329_34240"/>
<keyword evidence="4" id="KW-1185">Reference proteome</keyword>
<feature type="region of interest" description="Disordered" evidence="1">
    <location>
        <begin position="53"/>
        <end position="95"/>
    </location>
</feature>
<evidence type="ECO:0000313" key="4">
    <source>
        <dbReference type="Proteomes" id="UP000187486"/>
    </source>
</evidence>
<dbReference type="OrthoDB" id="3635497at2"/>
<accession>A0A1R0KIA5</accession>
<evidence type="ECO:0000313" key="3">
    <source>
        <dbReference type="EMBL" id="OLZ45476.1"/>
    </source>
</evidence>
<dbReference type="EMBL" id="MQUQ01000020">
    <property type="protein sequence ID" value="OLZ45476.1"/>
    <property type="molecule type" value="Genomic_DNA"/>
</dbReference>
<keyword evidence="2" id="KW-0812">Transmembrane</keyword>
<organism evidence="3 4">
    <name type="scientific">Amycolatopsis coloradensis</name>
    <dbReference type="NCBI Taxonomy" id="76021"/>
    <lineage>
        <taxon>Bacteria</taxon>
        <taxon>Bacillati</taxon>
        <taxon>Actinomycetota</taxon>
        <taxon>Actinomycetes</taxon>
        <taxon>Pseudonocardiales</taxon>
        <taxon>Pseudonocardiaceae</taxon>
        <taxon>Amycolatopsis</taxon>
    </lineage>
</organism>
<proteinExistence type="predicted"/>